<keyword evidence="1" id="KW-1133">Transmembrane helix</keyword>
<proteinExistence type="predicted"/>
<dbReference type="Proteomes" id="UP000076407">
    <property type="component" value="Unassembled WGS sequence"/>
</dbReference>
<protein>
    <submittedName>
        <fullName evidence="2">Uncharacterized protein</fullName>
    </submittedName>
</protein>
<evidence type="ECO:0000313" key="2">
    <source>
        <dbReference type="EnsemblMetazoa" id="AQUA009693-PA"/>
    </source>
</evidence>
<sequence>MEETAVWNHLAEMFDMTVLTEWLQSVDMLSMVFFACGVALFYFVMSMALRIMSLLFWPTVVIIGLLFFRNDSFAALVSETVKRVSETALREILPVQ</sequence>
<keyword evidence="1" id="KW-0472">Membrane</keyword>
<dbReference type="EnsemblMetazoa" id="AQUA009693-RA">
    <property type="protein sequence ID" value="AQUA009693-PA"/>
    <property type="gene ID" value="AQUA009693"/>
</dbReference>
<reference evidence="2" key="1">
    <citation type="submission" date="2020-05" db="UniProtKB">
        <authorList>
            <consortium name="EnsemblMetazoa"/>
        </authorList>
    </citation>
    <scope>IDENTIFICATION</scope>
    <source>
        <strain evidence="2">SANGQUA</strain>
    </source>
</reference>
<keyword evidence="3" id="KW-1185">Reference proteome</keyword>
<accession>A0A182XIL2</accession>
<name>A0A182XIL2_ANOQN</name>
<organism evidence="2 3">
    <name type="scientific">Anopheles quadriannulatus</name>
    <name type="common">Mosquito</name>
    <dbReference type="NCBI Taxonomy" id="34691"/>
    <lineage>
        <taxon>Eukaryota</taxon>
        <taxon>Metazoa</taxon>
        <taxon>Ecdysozoa</taxon>
        <taxon>Arthropoda</taxon>
        <taxon>Hexapoda</taxon>
        <taxon>Insecta</taxon>
        <taxon>Pterygota</taxon>
        <taxon>Neoptera</taxon>
        <taxon>Endopterygota</taxon>
        <taxon>Diptera</taxon>
        <taxon>Nematocera</taxon>
        <taxon>Culicoidea</taxon>
        <taxon>Culicidae</taxon>
        <taxon>Anophelinae</taxon>
        <taxon>Anopheles</taxon>
    </lineage>
</organism>
<feature type="transmembrane region" description="Helical" evidence="1">
    <location>
        <begin position="22"/>
        <end position="44"/>
    </location>
</feature>
<keyword evidence="1" id="KW-0812">Transmembrane</keyword>
<dbReference type="VEuPathDB" id="VectorBase:AQUA009693"/>
<evidence type="ECO:0000256" key="1">
    <source>
        <dbReference type="SAM" id="Phobius"/>
    </source>
</evidence>
<dbReference type="AlphaFoldDB" id="A0A182XIL2"/>
<evidence type="ECO:0000313" key="3">
    <source>
        <dbReference type="Proteomes" id="UP000076407"/>
    </source>
</evidence>
<feature type="transmembrane region" description="Helical" evidence="1">
    <location>
        <begin position="51"/>
        <end position="68"/>
    </location>
</feature>